<name>A0A9D9NDI1_9SPIO</name>
<keyword evidence="5" id="KW-1003">Cell membrane</keyword>
<evidence type="ECO:0000313" key="12">
    <source>
        <dbReference type="Proteomes" id="UP000810292"/>
    </source>
</evidence>
<dbReference type="NCBIfam" id="TIGR00797">
    <property type="entry name" value="matE"/>
    <property type="match status" value="1"/>
</dbReference>
<dbReference type="GO" id="GO:0046677">
    <property type="term" value="P:response to antibiotic"/>
    <property type="evidence" value="ECO:0007669"/>
    <property type="project" value="UniProtKB-KW"/>
</dbReference>
<dbReference type="PANTHER" id="PTHR43823">
    <property type="entry name" value="SPORULATION PROTEIN YKVU"/>
    <property type="match status" value="1"/>
</dbReference>
<feature type="transmembrane region" description="Helical" evidence="10">
    <location>
        <begin position="140"/>
        <end position="158"/>
    </location>
</feature>
<evidence type="ECO:0000256" key="9">
    <source>
        <dbReference type="ARBA" id="ARBA00023251"/>
    </source>
</evidence>
<feature type="transmembrane region" description="Helical" evidence="10">
    <location>
        <begin position="21"/>
        <end position="42"/>
    </location>
</feature>
<dbReference type="GO" id="GO:0015297">
    <property type="term" value="F:antiporter activity"/>
    <property type="evidence" value="ECO:0007669"/>
    <property type="project" value="InterPro"/>
</dbReference>
<proteinExistence type="inferred from homology"/>
<evidence type="ECO:0000313" key="11">
    <source>
        <dbReference type="EMBL" id="MBO8469516.1"/>
    </source>
</evidence>
<keyword evidence="8 10" id="KW-0472">Membrane</keyword>
<feature type="transmembrane region" description="Helical" evidence="10">
    <location>
        <begin position="198"/>
        <end position="219"/>
    </location>
</feature>
<dbReference type="PIRSF" id="PIRSF006603">
    <property type="entry name" value="DinF"/>
    <property type="match status" value="1"/>
</dbReference>
<evidence type="ECO:0000256" key="8">
    <source>
        <dbReference type="ARBA" id="ARBA00023136"/>
    </source>
</evidence>
<dbReference type="GO" id="GO:0005886">
    <property type="term" value="C:plasma membrane"/>
    <property type="evidence" value="ECO:0007669"/>
    <property type="project" value="UniProtKB-SubCell"/>
</dbReference>
<comment type="similarity">
    <text evidence="2">Belongs to the multi antimicrobial extrusion (MATE) (TC 2.A.66.1) family. MepA subfamily.</text>
</comment>
<feature type="transmembrane region" description="Helical" evidence="10">
    <location>
        <begin position="288"/>
        <end position="310"/>
    </location>
</feature>
<evidence type="ECO:0000256" key="2">
    <source>
        <dbReference type="ARBA" id="ARBA00008417"/>
    </source>
</evidence>
<dbReference type="GO" id="GO:0042910">
    <property type="term" value="F:xenobiotic transmembrane transporter activity"/>
    <property type="evidence" value="ECO:0007669"/>
    <property type="project" value="InterPro"/>
</dbReference>
<feature type="transmembrane region" description="Helical" evidence="10">
    <location>
        <begin position="95"/>
        <end position="120"/>
    </location>
</feature>
<feature type="transmembrane region" description="Helical" evidence="10">
    <location>
        <begin position="54"/>
        <end position="83"/>
    </location>
</feature>
<organism evidence="11 12">
    <name type="scientific">Candidatus Ornithospirochaeta stercoravium</name>
    <dbReference type="NCBI Taxonomy" id="2840897"/>
    <lineage>
        <taxon>Bacteria</taxon>
        <taxon>Pseudomonadati</taxon>
        <taxon>Spirochaetota</taxon>
        <taxon>Spirochaetia</taxon>
        <taxon>Spirochaetales</taxon>
        <taxon>Spirochaetaceae</taxon>
        <taxon>Spirochaetaceae incertae sedis</taxon>
        <taxon>Candidatus Ornithospirochaeta</taxon>
    </lineage>
</organism>
<dbReference type="EMBL" id="JADIMF010000112">
    <property type="protein sequence ID" value="MBO8469516.1"/>
    <property type="molecule type" value="Genomic_DNA"/>
</dbReference>
<reference evidence="11" key="2">
    <citation type="journal article" date="2021" name="PeerJ">
        <title>Extensive microbial diversity within the chicken gut microbiome revealed by metagenomics and culture.</title>
        <authorList>
            <person name="Gilroy R."/>
            <person name="Ravi A."/>
            <person name="Getino M."/>
            <person name="Pursley I."/>
            <person name="Horton D.L."/>
            <person name="Alikhan N.F."/>
            <person name="Baker D."/>
            <person name="Gharbi K."/>
            <person name="Hall N."/>
            <person name="Watson M."/>
            <person name="Adriaenssens E.M."/>
            <person name="Foster-Nyarko E."/>
            <person name="Jarju S."/>
            <person name="Secka A."/>
            <person name="Antonio M."/>
            <person name="Oren A."/>
            <person name="Chaudhuri R.R."/>
            <person name="La Ragione R."/>
            <person name="Hildebrand F."/>
            <person name="Pallen M.J."/>
        </authorList>
    </citation>
    <scope>NUCLEOTIDE SEQUENCE</scope>
    <source>
        <strain evidence="11">14700</strain>
    </source>
</reference>
<feature type="transmembrane region" description="Helical" evidence="10">
    <location>
        <begin position="239"/>
        <end position="256"/>
    </location>
</feature>
<feature type="transmembrane region" description="Helical" evidence="10">
    <location>
        <begin position="322"/>
        <end position="342"/>
    </location>
</feature>
<dbReference type="CDD" id="cd13143">
    <property type="entry name" value="MATE_MepA_like"/>
    <property type="match status" value="1"/>
</dbReference>
<evidence type="ECO:0000256" key="10">
    <source>
        <dbReference type="SAM" id="Phobius"/>
    </source>
</evidence>
<accession>A0A9D9NDI1</accession>
<dbReference type="Pfam" id="PF01554">
    <property type="entry name" value="MatE"/>
    <property type="match status" value="2"/>
</dbReference>
<sequence>MDEIERKEHYKMMTETPVPRLIWRLAIPTIISMLVSSIYNTADTFFVSQLGTSAAGAVGVVFSVMAIIQAIGFTIGMGAGNILSRQLGAKEDEEATITASTGFAFALVLSLLLSIFGIAFQKDLMRLLGATETILPYAEAYAEYIFLGCPVMCLSFVMNNYLRAEGKAMYGMIGITIGGVLNIFLDPIFIFTLGFGTAGAAMATALSQLISFCILLSFFLRGKSSVRISLMKVSRDIKLYLKIVLIGLPTLMRQGLASIASVALNVAAAAFGDAAVAAMSITGRIMMFAFSAMLGFGQGFQPVSSFNYGAKRFDRVRLATKYTAFVGTILMLCVSALCIILAPAIMKAFRKDDLEVIAIGVYALRAQALLLPLTGIVTATNMGLQSTGNAVPATVLAMARQGIFFIPL</sequence>
<evidence type="ECO:0000256" key="5">
    <source>
        <dbReference type="ARBA" id="ARBA00022475"/>
    </source>
</evidence>
<dbReference type="InterPro" id="IPR002528">
    <property type="entry name" value="MATE_fam"/>
</dbReference>
<feature type="transmembrane region" description="Helical" evidence="10">
    <location>
        <begin position="170"/>
        <end position="192"/>
    </location>
</feature>
<protein>
    <recommendedName>
        <fullName evidence="3">Multidrug export protein MepA</fullName>
    </recommendedName>
</protein>
<evidence type="ECO:0000256" key="7">
    <source>
        <dbReference type="ARBA" id="ARBA00022989"/>
    </source>
</evidence>
<dbReference type="InterPro" id="IPR045070">
    <property type="entry name" value="MATE_MepA-like"/>
</dbReference>
<reference evidence="11" key="1">
    <citation type="submission" date="2020-10" db="EMBL/GenBank/DDBJ databases">
        <authorList>
            <person name="Gilroy R."/>
        </authorList>
    </citation>
    <scope>NUCLEOTIDE SEQUENCE</scope>
    <source>
        <strain evidence="11">14700</strain>
    </source>
</reference>
<keyword evidence="9" id="KW-0046">Antibiotic resistance</keyword>
<dbReference type="InterPro" id="IPR051327">
    <property type="entry name" value="MATE_MepA_subfamily"/>
</dbReference>
<keyword evidence="7 10" id="KW-1133">Transmembrane helix</keyword>
<dbReference type="AlphaFoldDB" id="A0A9D9NDI1"/>
<evidence type="ECO:0000256" key="1">
    <source>
        <dbReference type="ARBA" id="ARBA00004651"/>
    </source>
</evidence>
<gene>
    <name evidence="11" type="ORF">IAA72_07010</name>
</gene>
<dbReference type="InterPro" id="IPR048279">
    <property type="entry name" value="MdtK-like"/>
</dbReference>
<dbReference type="PANTHER" id="PTHR43823:SF3">
    <property type="entry name" value="MULTIDRUG EXPORT PROTEIN MEPA"/>
    <property type="match status" value="1"/>
</dbReference>
<keyword evidence="4" id="KW-0813">Transport</keyword>
<evidence type="ECO:0000256" key="4">
    <source>
        <dbReference type="ARBA" id="ARBA00022448"/>
    </source>
</evidence>
<comment type="caution">
    <text evidence="11">The sequence shown here is derived from an EMBL/GenBank/DDBJ whole genome shotgun (WGS) entry which is preliminary data.</text>
</comment>
<evidence type="ECO:0000256" key="6">
    <source>
        <dbReference type="ARBA" id="ARBA00022692"/>
    </source>
</evidence>
<evidence type="ECO:0000256" key="3">
    <source>
        <dbReference type="ARBA" id="ARBA00022106"/>
    </source>
</evidence>
<comment type="subcellular location">
    <subcellularLocation>
        <location evidence="1">Cell membrane</location>
        <topology evidence="1">Multi-pass membrane protein</topology>
    </subcellularLocation>
</comment>
<dbReference type="Proteomes" id="UP000810292">
    <property type="component" value="Unassembled WGS sequence"/>
</dbReference>
<feature type="non-terminal residue" evidence="11">
    <location>
        <position position="408"/>
    </location>
</feature>
<keyword evidence="6 10" id="KW-0812">Transmembrane</keyword>